<feature type="transmembrane region" description="Helical" evidence="8">
    <location>
        <begin position="246"/>
        <end position="267"/>
    </location>
</feature>
<feature type="transmembrane region" description="Helical" evidence="8">
    <location>
        <begin position="77"/>
        <end position="109"/>
    </location>
</feature>
<evidence type="ECO:0000313" key="11">
    <source>
        <dbReference type="Proteomes" id="UP000015525"/>
    </source>
</evidence>
<keyword evidence="11" id="KW-1185">Reference proteome</keyword>
<dbReference type="NCBIfam" id="NF009309">
    <property type="entry name" value="PRK12666.1"/>
    <property type="match status" value="1"/>
</dbReference>
<dbReference type="PATRIC" id="fig|1329909.3.peg.155"/>
<evidence type="ECO:0000256" key="3">
    <source>
        <dbReference type="ARBA" id="ARBA00022475"/>
    </source>
</evidence>
<dbReference type="InterPro" id="IPR001750">
    <property type="entry name" value="ND/Mrp_TM"/>
</dbReference>
<feature type="transmembrane region" description="Helical" evidence="8">
    <location>
        <begin position="121"/>
        <end position="149"/>
    </location>
</feature>
<dbReference type="Pfam" id="PF00361">
    <property type="entry name" value="Proton_antipo_M"/>
    <property type="match status" value="1"/>
</dbReference>
<keyword evidence="3" id="KW-1003">Cell membrane</keyword>
<dbReference type="GO" id="GO:0042773">
    <property type="term" value="P:ATP synthesis coupled electron transport"/>
    <property type="evidence" value="ECO:0007669"/>
    <property type="project" value="InterPro"/>
</dbReference>
<name>T0HRI6_9SPHN</name>
<dbReference type="EMBL" id="ATHO01000007">
    <property type="protein sequence ID" value="EQB14738.1"/>
    <property type="molecule type" value="Genomic_DNA"/>
</dbReference>
<dbReference type="PANTHER" id="PTHR42703:SF1">
    <property type="entry name" value="NA(+)_H(+) ANTIPORTER SUBUNIT D1"/>
    <property type="match status" value="1"/>
</dbReference>
<organism evidence="10 11">
    <name type="scientific">Sphingobium quisquiliarum P25</name>
    <dbReference type="NCBI Taxonomy" id="1329909"/>
    <lineage>
        <taxon>Bacteria</taxon>
        <taxon>Pseudomonadati</taxon>
        <taxon>Pseudomonadota</taxon>
        <taxon>Alphaproteobacteria</taxon>
        <taxon>Sphingomonadales</taxon>
        <taxon>Sphingomonadaceae</taxon>
        <taxon>Sphingobium</taxon>
    </lineage>
</organism>
<feature type="transmembrane region" description="Helical" evidence="8">
    <location>
        <begin position="36"/>
        <end position="57"/>
    </location>
</feature>
<evidence type="ECO:0000256" key="4">
    <source>
        <dbReference type="ARBA" id="ARBA00022692"/>
    </source>
</evidence>
<evidence type="ECO:0000256" key="8">
    <source>
        <dbReference type="SAM" id="Phobius"/>
    </source>
</evidence>
<feature type="transmembrane region" description="Helical" evidence="8">
    <location>
        <begin position="313"/>
        <end position="333"/>
    </location>
</feature>
<keyword evidence="6 8" id="KW-0472">Membrane</keyword>
<proteinExistence type="inferred from homology"/>
<comment type="similarity">
    <text evidence="2">Belongs to the CPA3 antiporters (TC 2.A.63) subunit D family.</text>
</comment>
<evidence type="ECO:0000256" key="1">
    <source>
        <dbReference type="ARBA" id="ARBA00004651"/>
    </source>
</evidence>
<protein>
    <recommendedName>
        <fullName evidence="9">NADH:quinone oxidoreductase/Mrp antiporter transmembrane domain-containing protein</fullName>
    </recommendedName>
</protein>
<evidence type="ECO:0000313" key="10">
    <source>
        <dbReference type="EMBL" id="EQB14738.1"/>
    </source>
</evidence>
<dbReference type="GO" id="GO:0008137">
    <property type="term" value="F:NADH dehydrogenase (ubiquinone) activity"/>
    <property type="evidence" value="ECO:0007669"/>
    <property type="project" value="InterPro"/>
</dbReference>
<reference evidence="10 11" key="1">
    <citation type="journal article" date="2013" name="Genome Announc.">
        <title>Draft Genome Sequence of Sphingobium quisquiliarum Strain P25T, a Novel Hexachlorocyclohexane (HCH)-Degrading Bacterium Isolated from an HCH Dumpsite.</title>
        <authorList>
            <person name="Kumar Singh A."/>
            <person name="Sangwan N."/>
            <person name="Sharma A."/>
            <person name="Gupta V."/>
            <person name="Khurana J.P."/>
            <person name="Lal R."/>
        </authorList>
    </citation>
    <scope>NUCLEOTIDE SEQUENCE [LARGE SCALE GENOMIC DNA]</scope>
    <source>
        <strain evidence="10 11">P25</strain>
    </source>
</reference>
<evidence type="ECO:0000256" key="2">
    <source>
        <dbReference type="ARBA" id="ARBA00005346"/>
    </source>
</evidence>
<sequence>MTGWAHHLIILPILLPLLASAVMLAFDERRRTLKRLLSFLTMVALVAVSTALLWRVAGGSPDSPSGSYAYLLGNWPAPFGIVLVIDRLSAMMLLLTNVLGLTTLLYALARWDRSGPRFHPLFLLLLMGVNGAFLTGDIFNLFVFFEVLLAASYGLILHGSGTERTSASLHYITINIAASLLFLTGIAIIYSVTGTLNIADLALRIPAIARADLALFESGAAVLGVAFLIKAGIWPLSFWLPRTYAAAAPPVAAMFAIMSKVGIYVILRLSSALLGADAGGAAGFADEWLRFAGLATMAFGIIGILSVRQLTGIAGYYVLVSSGILLTSIGIGGQALIAATLFYLVSSTLAVGALYLIIEPVERNADEEDMIAGIAEPVFDDEYVGAPEGEESEIGVVIPGTIAILGGGFIFCALLLSGLPPLSGFIAKFAIIDALFRHDRISGLDVALIALMILSGLAAMVAMTRAGIDLLWTPGEDSPSRLSIIEVGPIGLLLAVCVGLMVMAGPAMRYFDQTAAALADPAIYIEAVLSAPRAGADAGAAAR</sequence>
<feature type="transmembrane region" description="Helical" evidence="8">
    <location>
        <begin position="402"/>
        <end position="431"/>
    </location>
</feature>
<dbReference type="InterPro" id="IPR050586">
    <property type="entry name" value="CPA3_Na-H_Antiporter_D"/>
</dbReference>
<feature type="transmembrane region" description="Helical" evidence="8">
    <location>
        <begin position="483"/>
        <end position="504"/>
    </location>
</feature>
<keyword evidence="4 7" id="KW-0812">Transmembrane</keyword>
<feature type="domain" description="NADH:quinone oxidoreductase/Mrp antiporter transmembrane" evidence="9">
    <location>
        <begin position="137"/>
        <end position="369"/>
    </location>
</feature>
<dbReference type="GO" id="GO:0005886">
    <property type="term" value="C:plasma membrane"/>
    <property type="evidence" value="ECO:0007669"/>
    <property type="project" value="UniProtKB-SubCell"/>
</dbReference>
<dbReference type="PRINTS" id="PR01437">
    <property type="entry name" value="NUOXDRDTASE4"/>
</dbReference>
<feature type="transmembrane region" description="Helical" evidence="8">
    <location>
        <begin position="340"/>
        <end position="358"/>
    </location>
</feature>
<comment type="subcellular location">
    <subcellularLocation>
        <location evidence="1">Cell membrane</location>
        <topology evidence="1">Multi-pass membrane protein</topology>
    </subcellularLocation>
    <subcellularLocation>
        <location evidence="7">Membrane</location>
        <topology evidence="7">Multi-pass membrane protein</topology>
    </subcellularLocation>
</comment>
<keyword evidence="5 8" id="KW-1133">Transmembrane helix</keyword>
<dbReference type="InterPro" id="IPR003918">
    <property type="entry name" value="NADH_UbQ_OxRdtase"/>
</dbReference>
<accession>T0HRI6</accession>
<dbReference type="Proteomes" id="UP000015525">
    <property type="component" value="Unassembled WGS sequence"/>
</dbReference>
<dbReference type="RefSeq" id="WP_021236513.1">
    <property type="nucleotide sequence ID" value="NZ_ATHO01000007.1"/>
</dbReference>
<dbReference type="AlphaFoldDB" id="T0HRI6"/>
<feature type="transmembrane region" description="Helical" evidence="8">
    <location>
        <begin position="443"/>
        <end position="463"/>
    </location>
</feature>
<feature type="transmembrane region" description="Helical" evidence="8">
    <location>
        <begin position="6"/>
        <end position="24"/>
    </location>
</feature>
<dbReference type="PANTHER" id="PTHR42703">
    <property type="entry name" value="NADH DEHYDROGENASE"/>
    <property type="match status" value="1"/>
</dbReference>
<comment type="caution">
    <text evidence="10">The sequence shown here is derived from an EMBL/GenBank/DDBJ whole genome shotgun (WGS) entry which is preliminary data.</text>
</comment>
<feature type="transmembrane region" description="Helical" evidence="8">
    <location>
        <begin position="213"/>
        <end position="234"/>
    </location>
</feature>
<evidence type="ECO:0000256" key="7">
    <source>
        <dbReference type="RuleBase" id="RU000320"/>
    </source>
</evidence>
<feature type="transmembrane region" description="Helical" evidence="8">
    <location>
        <begin position="169"/>
        <end position="192"/>
    </location>
</feature>
<gene>
    <name evidence="10" type="ORF">L288_00875</name>
</gene>
<feature type="transmembrane region" description="Helical" evidence="8">
    <location>
        <begin position="288"/>
        <end position="307"/>
    </location>
</feature>
<evidence type="ECO:0000256" key="5">
    <source>
        <dbReference type="ARBA" id="ARBA00022989"/>
    </source>
</evidence>
<evidence type="ECO:0000259" key="9">
    <source>
        <dbReference type="Pfam" id="PF00361"/>
    </source>
</evidence>
<evidence type="ECO:0000256" key="6">
    <source>
        <dbReference type="ARBA" id="ARBA00023136"/>
    </source>
</evidence>